<feature type="compositionally biased region" description="Basic and acidic residues" evidence="1">
    <location>
        <begin position="16"/>
        <end position="25"/>
    </location>
</feature>
<proteinExistence type="predicted"/>
<reference evidence="3" key="1">
    <citation type="journal article" date="2017" name="Genome Biol.">
        <title>Comparative genomics reveals high biological diversity and specific adaptations in the industrially and medically important fungal genus Aspergillus.</title>
        <authorList>
            <person name="de Vries R.P."/>
            <person name="Riley R."/>
            <person name="Wiebenga A."/>
            <person name="Aguilar-Osorio G."/>
            <person name="Amillis S."/>
            <person name="Uchima C.A."/>
            <person name="Anderluh G."/>
            <person name="Asadollahi M."/>
            <person name="Askin M."/>
            <person name="Barry K."/>
            <person name="Battaglia E."/>
            <person name="Bayram O."/>
            <person name="Benocci T."/>
            <person name="Braus-Stromeyer S.A."/>
            <person name="Caldana C."/>
            <person name="Canovas D."/>
            <person name="Cerqueira G.C."/>
            <person name="Chen F."/>
            <person name="Chen W."/>
            <person name="Choi C."/>
            <person name="Clum A."/>
            <person name="Dos Santos R.A."/>
            <person name="Damasio A.R."/>
            <person name="Diallinas G."/>
            <person name="Emri T."/>
            <person name="Fekete E."/>
            <person name="Flipphi M."/>
            <person name="Freyberg S."/>
            <person name="Gallo A."/>
            <person name="Gournas C."/>
            <person name="Habgood R."/>
            <person name="Hainaut M."/>
            <person name="Harispe M.L."/>
            <person name="Henrissat B."/>
            <person name="Hilden K.S."/>
            <person name="Hope R."/>
            <person name="Hossain A."/>
            <person name="Karabika E."/>
            <person name="Karaffa L."/>
            <person name="Karanyi Z."/>
            <person name="Krasevec N."/>
            <person name="Kuo A."/>
            <person name="Kusch H."/>
            <person name="LaButti K."/>
            <person name="Lagendijk E.L."/>
            <person name="Lapidus A."/>
            <person name="Levasseur A."/>
            <person name="Lindquist E."/>
            <person name="Lipzen A."/>
            <person name="Logrieco A.F."/>
            <person name="MacCabe A."/>
            <person name="Maekelae M.R."/>
            <person name="Malavazi I."/>
            <person name="Melin P."/>
            <person name="Meyer V."/>
            <person name="Mielnichuk N."/>
            <person name="Miskei M."/>
            <person name="Molnar A.P."/>
            <person name="Mule G."/>
            <person name="Ngan C.Y."/>
            <person name="Orejas M."/>
            <person name="Orosz E."/>
            <person name="Ouedraogo J.P."/>
            <person name="Overkamp K.M."/>
            <person name="Park H.-S."/>
            <person name="Perrone G."/>
            <person name="Piumi F."/>
            <person name="Punt P.J."/>
            <person name="Ram A.F."/>
            <person name="Ramon A."/>
            <person name="Rauscher S."/>
            <person name="Record E."/>
            <person name="Riano-Pachon D.M."/>
            <person name="Robert V."/>
            <person name="Roehrig J."/>
            <person name="Ruller R."/>
            <person name="Salamov A."/>
            <person name="Salih N.S."/>
            <person name="Samson R.A."/>
            <person name="Sandor E."/>
            <person name="Sanguinetti M."/>
            <person name="Schuetze T."/>
            <person name="Sepcic K."/>
            <person name="Shelest E."/>
            <person name="Sherlock G."/>
            <person name="Sophianopoulou V."/>
            <person name="Squina F.M."/>
            <person name="Sun H."/>
            <person name="Susca A."/>
            <person name="Todd R.B."/>
            <person name="Tsang A."/>
            <person name="Unkles S.E."/>
            <person name="van de Wiele N."/>
            <person name="van Rossen-Uffink D."/>
            <person name="Oliveira J.V."/>
            <person name="Vesth T.C."/>
            <person name="Visser J."/>
            <person name="Yu J.-H."/>
            <person name="Zhou M."/>
            <person name="Andersen M.R."/>
            <person name="Archer D.B."/>
            <person name="Baker S.E."/>
            <person name="Benoit I."/>
            <person name="Brakhage A.A."/>
            <person name="Braus G.H."/>
            <person name="Fischer R."/>
            <person name="Frisvad J.C."/>
            <person name="Goldman G.H."/>
            <person name="Houbraken J."/>
            <person name="Oakley B."/>
            <person name="Pocsi I."/>
            <person name="Scazzocchio C."/>
            <person name="Seiboth B."/>
            <person name="vanKuyk P.A."/>
            <person name="Wortman J."/>
            <person name="Dyer P.S."/>
            <person name="Grigoriev I.V."/>
        </authorList>
    </citation>
    <scope>NUCLEOTIDE SEQUENCE [LARGE SCALE GENOMIC DNA]</scope>
    <source>
        <strain evidence="3">CBS 516.65</strain>
    </source>
</reference>
<protein>
    <submittedName>
        <fullName evidence="2">Uncharacterized protein</fullName>
    </submittedName>
</protein>
<dbReference type="Proteomes" id="UP000184300">
    <property type="component" value="Unassembled WGS sequence"/>
</dbReference>
<feature type="compositionally biased region" description="Polar residues" evidence="1">
    <location>
        <begin position="1"/>
        <end position="15"/>
    </location>
</feature>
<dbReference type="OrthoDB" id="4505106at2759"/>
<keyword evidence="3" id="KW-1185">Reference proteome</keyword>
<dbReference type="RefSeq" id="XP_022398964.1">
    <property type="nucleotide sequence ID" value="XM_022543679.1"/>
</dbReference>
<dbReference type="STRING" id="1160497.A0A1L9VED0"/>
<evidence type="ECO:0000313" key="3">
    <source>
        <dbReference type="Proteomes" id="UP000184300"/>
    </source>
</evidence>
<feature type="region of interest" description="Disordered" evidence="1">
    <location>
        <begin position="1"/>
        <end position="42"/>
    </location>
</feature>
<sequence>MPTMNDSVRLPQSESQWEKQTKQEKIPPPNPDNRHEMSEDDRKALHVGEHPADLSIREVSGWNSASEVKRAHYLTVRIIWGFYPMQELLEERLESYKILSEVSSYVNGHLEREVSEFPAYINDIDTKRGLQPPLGQATRLGSYTWIRHQQLAILNRSTSLPVPEPGASLGRRSLGLPLSMGVDSTVDSEDDFEMTNVSFSGSLGDMDEVCEVADYSFAEYEDSPRSETEDPVNIALMAFLSTLAIKFQRAKLDWDVNKKKFKFQLGNANIRTINDGCLRVKDNGDVLAVVEAKYFRLSENPEATLMQMGLDILAHILDSYEKDYYIGKKFSMLSEHYDQIWYTRAEFTEEYIDSSRSFRVPGRSPPSMMPT</sequence>
<dbReference type="GeneID" id="34459940"/>
<feature type="compositionally biased region" description="Basic and acidic residues" evidence="1">
    <location>
        <begin position="32"/>
        <end position="42"/>
    </location>
</feature>
<accession>A0A1L9VED0</accession>
<dbReference type="VEuPathDB" id="FungiDB:ASPGLDRAFT_27640"/>
<dbReference type="EMBL" id="KV878903">
    <property type="protein sequence ID" value="OJJ82266.1"/>
    <property type="molecule type" value="Genomic_DNA"/>
</dbReference>
<gene>
    <name evidence="2" type="ORF">ASPGLDRAFT_27640</name>
</gene>
<name>A0A1L9VED0_ASPGL</name>
<evidence type="ECO:0000256" key="1">
    <source>
        <dbReference type="SAM" id="MobiDB-lite"/>
    </source>
</evidence>
<evidence type="ECO:0000313" key="2">
    <source>
        <dbReference type="EMBL" id="OJJ82266.1"/>
    </source>
</evidence>
<organism evidence="2 3">
    <name type="scientific">Aspergillus glaucus CBS 516.65</name>
    <dbReference type="NCBI Taxonomy" id="1160497"/>
    <lineage>
        <taxon>Eukaryota</taxon>
        <taxon>Fungi</taxon>
        <taxon>Dikarya</taxon>
        <taxon>Ascomycota</taxon>
        <taxon>Pezizomycotina</taxon>
        <taxon>Eurotiomycetes</taxon>
        <taxon>Eurotiomycetidae</taxon>
        <taxon>Eurotiales</taxon>
        <taxon>Aspergillaceae</taxon>
        <taxon>Aspergillus</taxon>
        <taxon>Aspergillus subgen. Aspergillus</taxon>
    </lineage>
</organism>
<dbReference type="AlphaFoldDB" id="A0A1L9VED0"/>